<evidence type="ECO:0000256" key="4">
    <source>
        <dbReference type="ARBA" id="ARBA00022679"/>
    </source>
</evidence>
<dbReference type="Pfam" id="PF00072">
    <property type="entry name" value="Response_reg"/>
    <property type="match status" value="1"/>
</dbReference>
<comment type="catalytic activity">
    <reaction evidence="1">
        <text>ATP + protein L-histidine = ADP + protein N-phospho-L-histidine.</text>
        <dbReference type="EC" id="2.7.13.3"/>
    </reaction>
</comment>
<dbReference type="OrthoDB" id="9124519at2"/>
<keyword evidence="5" id="KW-0418">Kinase</keyword>
<dbReference type="PANTHER" id="PTHR42878">
    <property type="entry name" value="TWO-COMPONENT HISTIDINE KINASE"/>
    <property type="match status" value="1"/>
</dbReference>
<dbReference type="InterPro" id="IPR011006">
    <property type="entry name" value="CheY-like_superfamily"/>
</dbReference>
<dbReference type="InterPro" id="IPR005467">
    <property type="entry name" value="His_kinase_dom"/>
</dbReference>
<evidence type="ECO:0000256" key="7">
    <source>
        <dbReference type="SAM" id="Coils"/>
    </source>
</evidence>
<evidence type="ECO:0000256" key="5">
    <source>
        <dbReference type="ARBA" id="ARBA00022777"/>
    </source>
</evidence>
<dbReference type="GO" id="GO:0000155">
    <property type="term" value="F:phosphorelay sensor kinase activity"/>
    <property type="evidence" value="ECO:0007669"/>
    <property type="project" value="InterPro"/>
</dbReference>
<keyword evidence="11" id="KW-1185">Reference proteome</keyword>
<evidence type="ECO:0000256" key="6">
    <source>
        <dbReference type="PROSITE-ProRule" id="PRU00169"/>
    </source>
</evidence>
<dbReference type="Gene3D" id="1.10.287.130">
    <property type="match status" value="1"/>
</dbReference>
<dbReference type="PROSITE" id="PS50109">
    <property type="entry name" value="HIS_KIN"/>
    <property type="match status" value="1"/>
</dbReference>
<dbReference type="EC" id="2.7.13.3" evidence="2"/>
<comment type="caution">
    <text evidence="10">The sequence shown here is derived from an EMBL/GenBank/DDBJ whole genome shotgun (WGS) entry which is preliminary data.</text>
</comment>
<keyword evidence="4" id="KW-0808">Transferase</keyword>
<sequence length="443" mass="50647">MVPYQIKKDIKILILEDNTADADLLVRHLIKSGLSFVSKIVESKKIFEESLDNFLPDIILSDYSLPSFDAVSAFKIIKDRNLNIPFIIISGTIGEENAVMLIKEGVTDYVSKNNFSSLLQKISRAMKEAEELHEKEDLLEKLKIQTKALLTANQELEFQNAEKEKRAIELLNANKELLAFNFISSHDLQEPLRKIQVFISIIMEKEMKTMTEAGKNNLKRIHVAATRMRQLIEDLMNFSRVSAIDHQYEVSDLQDIIEDVKSELIDTIIQKKAIFKINELVAVNIIPFQFRQLIYNLISNSLKFSTPDVPPNITIQSVILKNDEFRLLNLPNSPQICDYWNLSFTDNGIGFDAQYNQNIFVIFQRLHHTEEYSGTGIGLAIVKKIVENHNGIIVAEGILNKGVAFNIYIPIPENSKKSIADLKHKKEKPIVTKNKHQNAFRII</sequence>
<dbReference type="CDD" id="cd00082">
    <property type="entry name" value="HisKA"/>
    <property type="match status" value="1"/>
</dbReference>
<dbReference type="SMART" id="SM00448">
    <property type="entry name" value="REC"/>
    <property type="match status" value="1"/>
</dbReference>
<keyword evidence="7" id="KW-0175">Coiled coil</keyword>
<feature type="coiled-coil region" evidence="7">
    <location>
        <begin position="112"/>
        <end position="173"/>
    </location>
</feature>
<dbReference type="PRINTS" id="PR00344">
    <property type="entry name" value="BCTRLSENSOR"/>
</dbReference>
<dbReference type="InterPro" id="IPR050351">
    <property type="entry name" value="BphY/WalK/GraS-like"/>
</dbReference>
<dbReference type="AlphaFoldDB" id="A0A2V4C815"/>
<dbReference type="EMBL" id="QJHL01000001">
    <property type="protein sequence ID" value="PXY46782.1"/>
    <property type="molecule type" value="Genomic_DNA"/>
</dbReference>
<proteinExistence type="predicted"/>
<dbReference type="InterPro" id="IPR036890">
    <property type="entry name" value="HATPase_C_sf"/>
</dbReference>
<feature type="modified residue" description="4-aspartylphosphate" evidence="6">
    <location>
        <position position="62"/>
    </location>
</feature>
<evidence type="ECO:0000256" key="3">
    <source>
        <dbReference type="ARBA" id="ARBA00022553"/>
    </source>
</evidence>
<reference evidence="10 11" key="1">
    <citation type="submission" date="2018-05" db="EMBL/GenBank/DDBJ databases">
        <title>Flavobacterium sp. strain IMCC34758, incomplete genome.</title>
        <authorList>
            <person name="Joung Y."/>
        </authorList>
    </citation>
    <scope>NUCLEOTIDE SEQUENCE [LARGE SCALE GENOMIC DNA]</scope>
    <source>
        <strain evidence="10 11">IMCC34758</strain>
    </source>
</reference>
<dbReference type="PROSITE" id="PS50110">
    <property type="entry name" value="RESPONSE_REGULATORY"/>
    <property type="match status" value="1"/>
</dbReference>
<evidence type="ECO:0000313" key="10">
    <source>
        <dbReference type="EMBL" id="PXY46782.1"/>
    </source>
</evidence>
<dbReference type="InterPro" id="IPR003594">
    <property type="entry name" value="HATPase_dom"/>
</dbReference>
<dbReference type="InterPro" id="IPR004358">
    <property type="entry name" value="Sig_transdc_His_kin-like_C"/>
</dbReference>
<dbReference type="InterPro" id="IPR036097">
    <property type="entry name" value="HisK_dim/P_sf"/>
</dbReference>
<dbReference type="Gene3D" id="3.30.565.10">
    <property type="entry name" value="Histidine kinase-like ATPase, C-terminal domain"/>
    <property type="match status" value="1"/>
</dbReference>
<accession>A0A2V4C815</accession>
<dbReference type="SUPFAM" id="SSF47384">
    <property type="entry name" value="Homodimeric domain of signal transducing histidine kinase"/>
    <property type="match status" value="1"/>
</dbReference>
<dbReference type="Pfam" id="PF00512">
    <property type="entry name" value="HisKA"/>
    <property type="match status" value="1"/>
</dbReference>
<gene>
    <name evidence="10" type="ORF">DMB68_06395</name>
</gene>
<evidence type="ECO:0000313" key="11">
    <source>
        <dbReference type="Proteomes" id="UP000247681"/>
    </source>
</evidence>
<name>A0A2V4C815_9FLAO</name>
<evidence type="ECO:0000256" key="2">
    <source>
        <dbReference type="ARBA" id="ARBA00012438"/>
    </source>
</evidence>
<feature type="domain" description="Response regulatory" evidence="9">
    <location>
        <begin position="11"/>
        <end position="127"/>
    </location>
</feature>
<organism evidence="10 11">
    <name type="scientific">Flavobacterium hydrophilum</name>
    <dbReference type="NCBI Taxonomy" id="2211445"/>
    <lineage>
        <taxon>Bacteria</taxon>
        <taxon>Pseudomonadati</taxon>
        <taxon>Bacteroidota</taxon>
        <taxon>Flavobacteriia</taxon>
        <taxon>Flavobacteriales</taxon>
        <taxon>Flavobacteriaceae</taxon>
        <taxon>Flavobacterium</taxon>
    </lineage>
</organism>
<keyword evidence="3 6" id="KW-0597">Phosphoprotein</keyword>
<dbReference type="Pfam" id="PF02518">
    <property type="entry name" value="HATPase_c"/>
    <property type="match status" value="1"/>
</dbReference>
<dbReference type="SMART" id="SM00387">
    <property type="entry name" value="HATPase_c"/>
    <property type="match status" value="1"/>
</dbReference>
<dbReference type="PANTHER" id="PTHR42878:SF15">
    <property type="entry name" value="BACTERIOPHYTOCHROME"/>
    <property type="match status" value="1"/>
</dbReference>
<feature type="domain" description="Histidine kinase" evidence="8">
    <location>
        <begin position="183"/>
        <end position="413"/>
    </location>
</feature>
<evidence type="ECO:0000259" key="9">
    <source>
        <dbReference type="PROSITE" id="PS50110"/>
    </source>
</evidence>
<dbReference type="InterPro" id="IPR001789">
    <property type="entry name" value="Sig_transdc_resp-reg_receiver"/>
</dbReference>
<dbReference type="RefSeq" id="WP_110345788.1">
    <property type="nucleotide sequence ID" value="NZ_QJHL01000001.1"/>
</dbReference>
<dbReference type="Proteomes" id="UP000247681">
    <property type="component" value="Unassembled WGS sequence"/>
</dbReference>
<dbReference type="SUPFAM" id="SSF55874">
    <property type="entry name" value="ATPase domain of HSP90 chaperone/DNA topoisomerase II/histidine kinase"/>
    <property type="match status" value="1"/>
</dbReference>
<dbReference type="GO" id="GO:0007234">
    <property type="term" value="P:osmosensory signaling via phosphorelay pathway"/>
    <property type="evidence" value="ECO:0007669"/>
    <property type="project" value="TreeGrafter"/>
</dbReference>
<dbReference type="SUPFAM" id="SSF52172">
    <property type="entry name" value="CheY-like"/>
    <property type="match status" value="1"/>
</dbReference>
<protein>
    <recommendedName>
        <fullName evidence="2">histidine kinase</fullName>
        <ecNumber evidence="2">2.7.13.3</ecNumber>
    </recommendedName>
</protein>
<dbReference type="GO" id="GO:0030295">
    <property type="term" value="F:protein kinase activator activity"/>
    <property type="evidence" value="ECO:0007669"/>
    <property type="project" value="TreeGrafter"/>
</dbReference>
<evidence type="ECO:0000256" key="1">
    <source>
        <dbReference type="ARBA" id="ARBA00000085"/>
    </source>
</evidence>
<dbReference type="InterPro" id="IPR003661">
    <property type="entry name" value="HisK_dim/P_dom"/>
</dbReference>
<dbReference type="GO" id="GO:0000156">
    <property type="term" value="F:phosphorelay response regulator activity"/>
    <property type="evidence" value="ECO:0007669"/>
    <property type="project" value="TreeGrafter"/>
</dbReference>
<dbReference type="Gene3D" id="3.40.50.2300">
    <property type="match status" value="1"/>
</dbReference>
<evidence type="ECO:0000259" key="8">
    <source>
        <dbReference type="PROSITE" id="PS50109"/>
    </source>
</evidence>
<dbReference type="CDD" id="cd00156">
    <property type="entry name" value="REC"/>
    <property type="match status" value="1"/>
</dbReference>